<keyword evidence="7" id="KW-0067">ATP-binding</keyword>
<sequence>MIVTFVSQCEKKAIPRTRRVLDAFADRIGDNTWQTVITEDGLIAVKKLLRKTVTKSTAVSCHWIRGRRRSELLWVVGNRNKFNSVGVVPVNSTKKKLDQNKWENDWHYLPLIKALVAVSALLHDWGKATVLFQQKLLDKNNQFKGDPIRHEWISCLLLNALVQSSGNIESDDAWLNLLNQQKWDENTLKQTVNQNLDQSKALDQLPPLAQLVAWLIVSHHRLPDLREEPRRKEYASINKDTLSSLLKSIKIDWGYQNKFDEKEYQQRLKLCFQFEQGLLTKSLKWTKEIKKWATRLQQQSEHVPQIIADGSWRVILHHARLCLMLGDHYYSSCNADKDWKTDLTLIANTDPKTKLAKQYLDEHLVHVSDTALRVAQSLSRLADEMEPAYDIQKLKKKSSDGFEWQDQAVKGIQNFIQKHDGASEQGWFIVNMASTGKGKTIANAKIMQALSKDQSLRYVLALGLRTLTLQTGDSYRNDTGLGNDELTVLIGSKAVQELHHKNNMKQQEDEINIEEIGSESLEELLGNELDYESMPQADFMNVLFPENQAERNKAFLYKPVLACTIDHIISATETKRGGKYILPSLRLSSSDLVIDEVDDFGGQDLIAIARLVHLAGMLGRKVMISSATIPPALAEGFFNAYQHGWALYSAFKKLKHADVVSMWVDEFKTQIQMIEVNDKTQIIPSYHYAHDKFVKTRAYALAQQVIKHKTYIIECEDLVSSKPVDRLDESLQNQYFERIKQHIEQLHLDHHTVDAKTGKKVSFGVIRVANIPPCVGLTRYLLNAEWSENISPRVMAYHSRQVLLLRSEQERHLDEVLKRKEKQGEQPKSFLDKDNHGIIRQHLDSTDDEHVIFILVATPVEEVGRDHDFDWAIVEPSSYRSIIQLAGRVLRHRKLTQDIEKPNIALMQYNLRGLKNAKVAFEKPGFEVNSDKGNFRLESKDLKQLLDQNILDVGINAIPRIQANQPLQATKKLADLEHAVMADALTAYSNKGAKPLNAWLTQYWFLTALPQRFNPFRQSSPNIQLFATWRNDKLTFCEKNNLGDYIDRSGFYQITPVELNELETQRLWLDRNYYDILRRMAVEKLAENEDIEAKIEKLSKRYGEIMLPEYDENKHLIYSEQFGLVVLNKG</sequence>
<keyword evidence="4" id="KW-0547">Nucleotide-binding</keyword>
<dbReference type="Pfam" id="PF22590">
    <property type="entry name" value="Cas3-like_C_2"/>
    <property type="match status" value="1"/>
</dbReference>
<feature type="domain" description="HD Cas3-type" evidence="9">
    <location>
        <begin position="102"/>
        <end position="329"/>
    </location>
</feature>
<dbReference type="SUPFAM" id="SSF52540">
    <property type="entry name" value="P-loop containing nucleoside triphosphate hydrolases"/>
    <property type="match status" value="1"/>
</dbReference>
<comment type="similarity">
    <text evidence="2">In the central section; belongs to the CRISPR-associated helicase Cas3 family.</text>
</comment>
<evidence type="ECO:0000256" key="2">
    <source>
        <dbReference type="ARBA" id="ARBA00009046"/>
    </source>
</evidence>
<dbReference type="InterPro" id="IPR054712">
    <property type="entry name" value="Cas3-like_dom"/>
</dbReference>
<comment type="similarity">
    <text evidence="1">In the N-terminal section; belongs to the CRISPR-associated nuclease Cas3-HD family.</text>
</comment>
<dbReference type="RefSeq" id="WP_131276428.1">
    <property type="nucleotide sequence ID" value="NZ_JAPEQW010000009.1"/>
</dbReference>
<dbReference type="NCBIfam" id="TIGR02562">
    <property type="entry name" value="cas3_yersinia"/>
    <property type="match status" value="1"/>
</dbReference>
<name>A0ABT3NIV4_9GAMM</name>
<keyword evidence="6" id="KW-0347">Helicase</keyword>
<accession>A0ABT3NIV4</accession>
<evidence type="ECO:0000256" key="7">
    <source>
        <dbReference type="ARBA" id="ARBA00022840"/>
    </source>
</evidence>
<dbReference type="InterPro" id="IPR006483">
    <property type="entry name" value="CRISPR-assoc_Cas3_HD"/>
</dbReference>
<organism evidence="10 11">
    <name type="scientific">Acinetobacter entericus</name>
    <dbReference type="NCBI Taxonomy" id="2989714"/>
    <lineage>
        <taxon>Bacteria</taxon>
        <taxon>Pseudomonadati</taxon>
        <taxon>Pseudomonadota</taxon>
        <taxon>Gammaproteobacteria</taxon>
        <taxon>Moraxellales</taxon>
        <taxon>Moraxellaceae</taxon>
        <taxon>Acinetobacter</taxon>
    </lineage>
</organism>
<keyword evidence="3" id="KW-0479">Metal-binding</keyword>
<protein>
    <submittedName>
        <fullName evidence="10">Type I-F CRISPR-associated helicase Cas3f</fullName>
    </submittedName>
</protein>
<keyword evidence="5" id="KW-0378">Hydrolase</keyword>
<evidence type="ECO:0000256" key="3">
    <source>
        <dbReference type="ARBA" id="ARBA00022723"/>
    </source>
</evidence>
<dbReference type="InterPro" id="IPR013395">
    <property type="entry name" value="CRISPR-assoc_Cas3_yers"/>
</dbReference>
<gene>
    <name evidence="10" type="primary">cas3f</name>
    <name evidence="10" type="ORF">OKC24_08595</name>
</gene>
<reference evidence="10 11" key="1">
    <citation type="submission" date="2022-11" db="EMBL/GenBank/DDBJ databases">
        <title>Acinetobacter entericus sp. nov., isolated from the gut of the plastic-eating larvae of the Coleoptera insect Zophobas atratus.</title>
        <authorList>
            <person name="Dong X."/>
            <person name="Yang Y."/>
        </authorList>
    </citation>
    <scope>NUCLEOTIDE SEQUENCE [LARGE SCALE GENOMIC DNA]</scope>
    <source>
        <strain evidence="10 11">BIT-DXN8</strain>
    </source>
</reference>
<evidence type="ECO:0000256" key="4">
    <source>
        <dbReference type="ARBA" id="ARBA00022741"/>
    </source>
</evidence>
<dbReference type="InterPro" id="IPR027417">
    <property type="entry name" value="P-loop_NTPase"/>
</dbReference>
<keyword evidence="11" id="KW-1185">Reference proteome</keyword>
<evidence type="ECO:0000256" key="6">
    <source>
        <dbReference type="ARBA" id="ARBA00022806"/>
    </source>
</evidence>
<evidence type="ECO:0000313" key="10">
    <source>
        <dbReference type="EMBL" id="MCW8039209.1"/>
    </source>
</evidence>
<evidence type="ECO:0000259" key="9">
    <source>
        <dbReference type="PROSITE" id="PS51643"/>
    </source>
</evidence>
<evidence type="ECO:0000313" key="11">
    <source>
        <dbReference type="Proteomes" id="UP001209682"/>
    </source>
</evidence>
<proteinExistence type="inferred from homology"/>
<evidence type="ECO:0000256" key="1">
    <source>
        <dbReference type="ARBA" id="ARBA00006847"/>
    </source>
</evidence>
<dbReference type="Pfam" id="PF18019">
    <property type="entry name" value="Cas3_HD"/>
    <property type="match status" value="1"/>
</dbReference>
<dbReference type="InterPro" id="IPR048823">
    <property type="entry name" value="Cas3_I-F_Cas2"/>
</dbReference>
<dbReference type="Pfam" id="PF21384">
    <property type="entry name" value="Cas3_I-F_Cas2"/>
    <property type="match status" value="1"/>
</dbReference>
<dbReference type="PROSITE" id="PS51643">
    <property type="entry name" value="HD_CAS3"/>
    <property type="match status" value="1"/>
</dbReference>
<keyword evidence="8" id="KW-0051">Antiviral defense</keyword>
<dbReference type="Gene3D" id="1.10.3210.30">
    <property type="match status" value="1"/>
</dbReference>
<comment type="caution">
    <text evidence="10">The sequence shown here is derived from an EMBL/GenBank/DDBJ whole genome shotgun (WGS) entry which is preliminary data.</text>
</comment>
<dbReference type="Proteomes" id="UP001209682">
    <property type="component" value="Unassembled WGS sequence"/>
</dbReference>
<evidence type="ECO:0000256" key="5">
    <source>
        <dbReference type="ARBA" id="ARBA00022801"/>
    </source>
</evidence>
<dbReference type="EMBL" id="JAPEQW010000009">
    <property type="protein sequence ID" value="MCW8039209.1"/>
    <property type="molecule type" value="Genomic_DNA"/>
</dbReference>
<evidence type="ECO:0000256" key="8">
    <source>
        <dbReference type="ARBA" id="ARBA00023118"/>
    </source>
</evidence>
<dbReference type="InterPro" id="IPR038257">
    <property type="entry name" value="CRISPR-assoc_Cas3_HD_sf"/>
</dbReference>